<dbReference type="KEGG" id="acan:ACA1_053340"/>
<dbReference type="Proteomes" id="UP000011083">
    <property type="component" value="Unassembled WGS sequence"/>
</dbReference>
<dbReference type="InterPro" id="IPR027417">
    <property type="entry name" value="P-loop_NTPase"/>
</dbReference>
<dbReference type="PANTHER" id="PTHR12688">
    <property type="entry name" value="DYNEIN LIGHT INTERMEDIATE CHAIN"/>
    <property type="match status" value="1"/>
</dbReference>
<keyword evidence="6 11" id="KW-0547">Nucleotide-binding</keyword>
<dbReference type="InterPro" id="IPR022780">
    <property type="entry name" value="Dynein_light_int_chain"/>
</dbReference>
<keyword evidence="5 11" id="KW-0493">Microtubule</keyword>
<evidence type="ECO:0000256" key="7">
    <source>
        <dbReference type="ARBA" id="ARBA00022840"/>
    </source>
</evidence>
<protein>
    <recommendedName>
        <fullName evidence="11">Dynein light intermediate chain</fullName>
    </recommendedName>
</protein>
<dbReference type="Gene3D" id="3.40.50.300">
    <property type="entry name" value="P-loop containing nucleotide triphosphate hydrolases"/>
    <property type="match status" value="1"/>
</dbReference>
<dbReference type="STRING" id="1257118.L8H840"/>
<evidence type="ECO:0000313" key="14">
    <source>
        <dbReference type="Proteomes" id="UP000011083"/>
    </source>
</evidence>
<feature type="compositionally biased region" description="Low complexity" evidence="12">
    <location>
        <begin position="431"/>
        <end position="446"/>
    </location>
</feature>
<comment type="function">
    <text evidence="11">Acts as one of several non-catalytic accessory components of the cytoplasmic dynein 1 complex that are thought to be involved in linking dynein to cargos and to adapter proteins that regulate dynein function. Cytoplasmic dynein 1 acts as a motor for the intracellular retrograde motility of vesicles and organelles along microtubules. May play a role in binding dynein to membranous organelles or chromosomes.</text>
</comment>
<feature type="compositionally biased region" description="Basic and acidic residues" evidence="12">
    <location>
        <begin position="447"/>
        <end position="464"/>
    </location>
</feature>
<keyword evidence="10 11" id="KW-0206">Cytoskeleton</keyword>
<dbReference type="GO" id="GO:0005874">
    <property type="term" value="C:microtubule"/>
    <property type="evidence" value="ECO:0007669"/>
    <property type="project" value="UniProtKB-KW"/>
</dbReference>
<feature type="compositionally biased region" description="Polar residues" evidence="12">
    <location>
        <begin position="338"/>
        <end position="362"/>
    </location>
</feature>
<dbReference type="GO" id="GO:0000226">
    <property type="term" value="P:microtubule cytoskeleton organization"/>
    <property type="evidence" value="ECO:0007669"/>
    <property type="project" value="TreeGrafter"/>
</dbReference>
<evidence type="ECO:0000256" key="8">
    <source>
        <dbReference type="ARBA" id="ARBA00023017"/>
    </source>
</evidence>
<dbReference type="GO" id="GO:0005813">
    <property type="term" value="C:centrosome"/>
    <property type="evidence" value="ECO:0007669"/>
    <property type="project" value="TreeGrafter"/>
</dbReference>
<dbReference type="OrthoDB" id="27603at2759"/>
<evidence type="ECO:0000256" key="3">
    <source>
        <dbReference type="ARBA" id="ARBA00022448"/>
    </source>
</evidence>
<comment type="similarity">
    <text evidence="2 11">Belongs to the dynein light intermediate chain family.</text>
</comment>
<evidence type="ECO:0000256" key="4">
    <source>
        <dbReference type="ARBA" id="ARBA00022490"/>
    </source>
</evidence>
<dbReference type="GO" id="GO:0005868">
    <property type="term" value="C:cytoplasmic dynein complex"/>
    <property type="evidence" value="ECO:0007669"/>
    <property type="project" value="UniProtKB-UniRule"/>
</dbReference>
<name>L8H840_ACACF</name>
<keyword evidence="8 11" id="KW-0243">Dynein</keyword>
<dbReference type="EMBL" id="KB007909">
    <property type="protein sequence ID" value="ELR20611.1"/>
    <property type="molecule type" value="Genomic_DNA"/>
</dbReference>
<keyword evidence="3 11" id="KW-0813">Transport</keyword>
<evidence type="ECO:0000256" key="9">
    <source>
        <dbReference type="ARBA" id="ARBA00023175"/>
    </source>
</evidence>
<dbReference type="SUPFAM" id="SSF52540">
    <property type="entry name" value="P-loop containing nucleoside triphosphate hydrolases"/>
    <property type="match status" value="1"/>
</dbReference>
<gene>
    <name evidence="13" type="ORF">ACA1_053340</name>
</gene>
<feature type="region of interest" description="Disordered" evidence="12">
    <location>
        <begin position="420"/>
        <end position="464"/>
    </location>
</feature>
<evidence type="ECO:0000256" key="5">
    <source>
        <dbReference type="ARBA" id="ARBA00022701"/>
    </source>
</evidence>
<evidence type="ECO:0000256" key="2">
    <source>
        <dbReference type="ARBA" id="ARBA00006831"/>
    </source>
</evidence>
<evidence type="ECO:0000256" key="12">
    <source>
        <dbReference type="SAM" id="MobiDB-lite"/>
    </source>
</evidence>
<evidence type="ECO:0000256" key="11">
    <source>
        <dbReference type="RuleBase" id="RU366047"/>
    </source>
</evidence>
<dbReference type="Pfam" id="PF05783">
    <property type="entry name" value="DLIC"/>
    <property type="match status" value="2"/>
</dbReference>
<keyword evidence="7 11" id="KW-0067">ATP-binding</keyword>
<accession>L8H840</accession>
<evidence type="ECO:0000256" key="10">
    <source>
        <dbReference type="ARBA" id="ARBA00023212"/>
    </source>
</evidence>
<dbReference type="CDD" id="cd00882">
    <property type="entry name" value="Ras_like_GTPase"/>
    <property type="match status" value="1"/>
</dbReference>
<feature type="region of interest" description="Disordered" evidence="12">
    <location>
        <begin position="322"/>
        <end position="407"/>
    </location>
</feature>
<dbReference type="InterPro" id="IPR008467">
    <property type="entry name" value="Dynein1_light_intermed_chain"/>
</dbReference>
<evidence type="ECO:0000256" key="1">
    <source>
        <dbReference type="ARBA" id="ARBA00004245"/>
    </source>
</evidence>
<feature type="compositionally biased region" description="Low complexity" evidence="12">
    <location>
        <begin position="367"/>
        <end position="390"/>
    </location>
</feature>
<evidence type="ECO:0000256" key="6">
    <source>
        <dbReference type="ARBA" id="ARBA00022741"/>
    </source>
</evidence>
<dbReference type="AlphaFoldDB" id="L8H840"/>
<dbReference type="GO" id="GO:0007018">
    <property type="term" value="P:microtubule-based movement"/>
    <property type="evidence" value="ECO:0007669"/>
    <property type="project" value="InterPro"/>
</dbReference>
<dbReference type="GO" id="GO:0005524">
    <property type="term" value="F:ATP binding"/>
    <property type="evidence" value="ECO:0007669"/>
    <property type="project" value="UniProtKB-KW"/>
</dbReference>
<organism evidence="13 14">
    <name type="scientific">Acanthamoeba castellanii (strain ATCC 30010 / Neff)</name>
    <dbReference type="NCBI Taxonomy" id="1257118"/>
    <lineage>
        <taxon>Eukaryota</taxon>
        <taxon>Amoebozoa</taxon>
        <taxon>Discosea</taxon>
        <taxon>Longamoebia</taxon>
        <taxon>Centramoebida</taxon>
        <taxon>Acanthamoebidae</taxon>
        <taxon>Acanthamoeba</taxon>
    </lineage>
</organism>
<keyword evidence="14" id="KW-1185">Reference proteome</keyword>
<dbReference type="RefSeq" id="XP_004344014.1">
    <property type="nucleotide sequence ID" value="XM_004343964.1"/>
</dbReference>
<comment type="subcellular location">
    <subcellularLocation>
        <location evidence="1 11">Cytoplasm</location>
        <location evidence="1 11">Cytoskeleton</location>
    </subcellularLocation>
</comment>
<keyword evidence="4 11" id="KW-0963">Cytoplasm</keyword>
<evidence type="ECO:0000313" key="13">
    <source>
        <dbReference type="EMBL" id="ELR20611.1"/>
    </source>
</evidence>
<dbReference type="OMA" id="WANVCTE"/>
<dbReference type="GO" id="GO:0045504">
    <property type="term" value="F:dynein heavy chain binding"/>
    <property type="evidence" value="ECO:0007669"/>
    <property type="project" value="TreeGrafter"/>
</dbReference>
<dbReference type="GeneID" id="14921478"/>
<reference evidence="13 14" key="1">
    <citation type="journal article" date="2013" name="Genome Biol.">
        <title>Genome of Acanthamoeba castellanii highlights extensive lateral gene transfer and early evolution of tyrosine kinase signaling.</title>
        <authorList>
            <person name="Clarke M."/>
            <person name="Lohan A.J."/>
            <person name="Liu B."/>
            <person name="Lagkouvardos I."/>
            <person name="Roy S."/>
            <person name="Zafar N."/>
            <person name="Bertelli C."/>
            <person name="Schilde C."/>
            <person name="Kianianmomeni A."/>
            <person name="Burglin T.R."/>
            <person name="Frech C."/>
            <person name="Turcotte B."/>
            <person name="Kopec K.O."/>
            <person name="Synnott J.M."/>
            <person name="Choo C."/>
            <person name="Paponov I."/>
            <person name="Finkler A."/>
            <person name="Soon Heng Tan C."/>
            <person name="Hutchins A.P."/>
            <person name="Weinmeier T."/>
            <person name="Rattei T."/>
            <person name="Chu J.S."/>
            <person name="Gimenez G."/>
            <person name="Irimia M."/>
            <person name="Rigden D.J."/>
            <person name="Fitzpatrick D.A."/>
            <person name="Lorenzo-Morales J."/>
            <person name="Bateman A."/>
            <person name="Chiu C.H."/>
            <person name="Tang P."/>
            <person name="Hegemann P."/>
            <person name="Fromm H."/>
            <person name="Raoult D."/>
            <person name="Greub G."/>
            <person name="Miranda-Saavedra D."/>
            <person name="Chen N."/>
            <person name="Nash P."/>
            <person name="Ginger M.L."/>
            <person name="Horn M."/>
            <person name="Schaap P."/>
            <person name="Caler L."/>
            <person name="Loftus B."/>
        </authorList>
    </citation>
    <scope>NUCLEOTIDE SEQUENCE [LARGE SCALE GENOMIC DNA]</scope>
    <source>
        <strain evidence="13 14">Neff</strain>
    </source>
</reference>
<dbReference type="PANTHER" id="PTHR12688:SF0">
    <property type="entry name" value="DYNEIN LIGHT INTERMEDIATE CHAIN"/>
    <property type="match status" value="1"/>
</dbReference>
<dbReference type="VEuPathDB" id="AmoebaDB:ACA1_053340"/>
<feature type="compositionally biased region" description="Low complexity" evidence="12">
    <location>
        <begin position="326"/>
        <end position="335"/>
    </location>
</feature>
<comment type="subunit">
    <text evidence="11">Homodimer. The cytoplasmic dynein 1 complex consists of two catalytic heavy chains (HCs) and a number of non-catalytic subunits presented by intermediate chains (ICs).</text>
</comment>
<proteinExistence type="inferred from homology"/>
<sequence length="464" mass="50063">MASTNSESKSLFAAGGEANSDKESIWQQVLAQSAKKTQPLPSKTILLLGERNTGKSCLAARLRGQDVVEGTKGGGVALDYGYLDILLSEENDDLLDRVDIWTLEGELAFANMLDLAINENTAPKSLALIALDLSQPWTLVETLQKWIKVLENHLDARSLRDEKSEGLGVPLLVVVNKSDATAALEKDYGYKDDHFTFIQQHLRRICLKYKAGLLYTSAKRDKNCDVLRGYVKHLLYALEFDATPQLIEKDTIFVPAAWDSIEKIQIDFSSQSLTNDEEAPYADVIRVPASVSRQSKTNYEAEVLAEDDQTFLERQLKQIDKTPQVGPAQPAGPGALYSSPTKPPSTSVEGTAPSTPARSTGRPSMGATPLKTPSTPLATPTKAAAAAAAADGTPSRGGAKGGQNEHKVLSEFFNSLINKDPRAAAAKRKPPSATATASSPTSTASPSRKEAEKSINRLTAKRDN</sequence>
<keyword evidence="9 11" id="KW-0505">Motor protein</keyword>